<evidence type="ECO:0000313" key="1">
    <source>
        <dbReference type="EMBL" id="KAJ8872577.1"/>
    </source>
</evidence>
<accession>A0ABQ9GKP9</accession>
<evidence type="ECO:0000313" key="2">
    <source>
        <dbReference type="Proteomes" id="UP001159363"/>
    </source>
</evidence>
<proteinExistence type="predicted"/>
<sequence>MRVFTQRESVTQATPACFPAARICDNVRLVVCTGNVVDVLLVNYKQDIINNAVVVLRAAFVIHRRHHRRVQRKYWVHPILSERSAKGYYVFLDTKVKENPEKFFE</sequence>
<protein>
    <submittedName>
        <fullName evidence="1">Uncharacterized protein</fullName>
    </submittedName>
</protein>
<gene>
    <name evidence="1" type="ORF">PR048_026183</name>
</gene>
<comment type="caution">
    <text evidence="1">The sequence shown here is derived from an EMBL/GenBank/DDBJ whole genome shotgun (WGS) entry which is preliminary data.</text>
</comment>
<keyword evidence="2" id="KW-1185">Reference proteome</keyword>
<dbReference type="EMBL" id="JARBHB010000011">
    <property type="protein sequence ID" value="KAJ8872577.1"/>
    <property type="molecule type" value="Genomic_DNA"/>
</dbReference>
<organism evidence="1 2">
    <name type="scientific">Dryococelus australis</name>
    <dbReference type="NCBI Taxonomy" id="614101"/>
    <lineage>
        <taxon>Eukaryota</taxon>
        <taxon>Metazoa</taxon>
        <taxon>Ecdysozoa</taxon>
        <taxon>Arthropoda</taxon>
        <taxon>Hexapoda</taxon>
        <taxon>Insecta</taxon>
        <taxon>Pterygota</taxon>
        <taxon>Neoptera</taxon>
        <taxon>Polyneoptera</taxon>
        <taxon>Phasmatodea</taxon>
        <taxon>Verophasmatodea</taxon>
        <taxon>Anareolatae</taxon>
        <taxon>Phasmatidae</taxon>
        <taxon>Eurycanthinae</taxon>
        <taxon>Dryococelus</taxon>
    </lineage>
</organism>
<name>A0ABQ9GKP9_9NEOP</name>
<reference evidence="1 2" key="1">
    <citation type="submission" date="2023-02" db="EMBL/GenBank/DDBJ databases">
        <title>LHISI_Scaffold_Assembly.</title>
        <authorList>
            <person name="Stuart O.P."/>
            <person name="Cleave R."/>
            <person name="Magrath M.J.L."/>
            <person name="Mikheyev A.S."/>
        </authorList>
    </citation>
    <scope>NUCLEOTIDE SEQUENCE [LARGE SCALE GENOMIC DNA]</scope>
    <source>
        <strain evidence="1">Daus_M_001</strain>
        <tissue evidence="1">Leg muscle</tissue>
    </source>
</reference>
<dbReference type="Proteomes" id="UP001159363">
    <property type="component" value="Chromosome 10"/>
</dbReference>